<keyword evidence="5" id="KW-1185">Reference proteome</keyword>
<reference evidence="4 5" key="1">
    <citation type="journal article" date="2021" name="Sci. Rep.">
        <title>The distribution of antibiotic resistance genes in chicken gut microbiota commensals.</title>
        <authorList>
            <person name="Juricova H."/>
            <person name="Matiasovicova J."/>
            <person name="Kubasova T."/>
            <person name="Cejkova D."/>
            <person name="Rychlik I."/>
        </authorList>
    </citation>
    <scope>NUCLEOTIDE SEQUENCE [LARGE SCALE GENOMIC DNA]</scope>
    <source>
        <strain evidence="4 5">An562</strain>
    </source>
</reference>
<accession>A0ABS2GTK8</accession>
<comment type="caution">
    <text evidence="4">The sequence shown here is derived from an EMBL/GenBank/DDBJ whole genome shotgun (WGS) entry which is preliminary data.</text>
</comment>
<evidence type="ECO:0000256" key="1">
    <source>
        <dbReference type="ARBA" id="ARBA00022801"/>
    </source>
</evidence>
<evidence type="ECO:0000313" key="5">
    <source>
        <dbReference type="Proteomes" id="UP000777002"/>
    </source>
</evidence>
<dbReference type="InterPro" id="IPR015910">
    <property type="entry name" value="I/U_nuclsd_hydro_CS"/>
</dbReference>
<keyword evidence="1 4" id="KW-0378">Hydrolase</keyword>
<dbReference type="EMBL" id="JACJKX010000003">
    <property type="protein sequence ID" value="MBM6928136.1"/>
    <property type="molecule type" value="Genomic_DNA"/>
</dbReference>
<dbReference type="SUPFAM" id="SSF53590">
    <property type="entry name" value="Nucleoside hydrolase"/>
    <property type="match status" value="1"/>
</dbReference>
<dbReference type="PROSITE" id="PS01247">
    <property type="entry name" value="IUNH"/>
    <property type="match status" value="1"/>
</dbReference>
<organism evidence="4 5">
    <name type="scientific">Parasutterella secunda</name>
    <dbReference type="NCBI Taxonomy" id="626947"/>
    <lineage>
        <taxon>Bacteria</taxon>
        <taxon>Pseudomonadati</taxon>
        <taxon>Pseudomonadota</taxon>
        <taxon>Betaproteobacteria</taxon>
        <taxon>Burkholderiales</taxon>
        <taxon>Sutterellaceae</taxon>
        <taxon>Parasutterella</taxon>
    </lineage>
</organism>
<dbReference type="InterPro" id="IPR036452">
    <property type="entry name" value="Ribo_hydro-like"/>
</dbReference>
<name>A0ABS2GTK8_9BURK</name>
<gene>
    <name evidence="4" type="ORF">H5985_02465</name>
</gene>
<dbReference type="GO" id="GO:0016787">
    <property type="term" value="F:hydrolase activity"/>
    <property type="evidence" value="ECO:0007669"/>
    <property type="project" value="UniProtKB-KW"/>
</dbReference>
<dbReference type="InterPro" id="IPR023186">
    <property type="entry name" value="IUNH"/>
</dbReference>
<keyword evidence="2" id="KW-0326">Glycosidase</keyword>
<dbReference type="Proteomes" id="UP000777002">
    <property type="component" value="Unassembled WGS sequence"/>
</dbReference>
<evidence type="ECO:0000313" key="4">
    <source>
        <dbReference type="EMBL" id="MBM6928136.1"/>
    </source>
</evidence>
<dbReference type="Pfam" id="PF01156">
    <property type="entry name" value="IU_nuc_hydro"/>
    <property type="match status" value="1"/>
</dbReference>
<dbReference type="Gene3D" id="3.90.245.10">
    <property type="entry name" value="Ribonucleoside hydrolase-like"/>
    <property type="match status" value="1"/>
</dbReference>
<evidence type="ECO:0000259" key="3">
    <source>
        <dbReference type="Pfam" id="PF01156"/>
    </source>
</evidence>
<sequence>MDKKKIIIDCDPGYDDAVALLLAAGNPNVEVLGITTIAGNQTLEKVTRNALRIAKLAHLDHVSVAAGSARPLLRDQVVVAANIHGESGLDGCTLPEADYTVDQRNAAQFIIDTVMREPPQTVTLVPIGPLTNIALAVRMEPRIVERVKEVVLMGGGCHIGNIKPMAEFNIENDPEAAHIVFEEKWPIVMIGLDLTYQALATAEVKNEIAAIDTDAARFLTQVLARFSETYKRSKGFDEPPVHDPCAVAYVIDPTMMQVRKAPVHVEYRGLYTNGMTVVDLRKPAPEDCHTSVALKLDHKRFWDMIIAAVKNL</sequence>
<feature type="domain" description="Inosine/uridine-preferring nucleoside hydrolase" evidence="3">
    <location>
        <begin position="6"/>
        <end position="303"/>
    </location>
</feature>
<dbReference type="PANTHER" id="PTHR12304">
    <property type="entry name" value="INOSINE-URIDINE PREFERRING NUCLEOSIDE HYDROLASE"/>
    <property type="match status" value="1"/>
</dbReference>
<evidence type="ECO:0000256" key="2">
    <source>
        <dbReference type="ARBA" id="ARBA00023295"/>
    </source>
</evidence>
<protein>
    <submittedName>
        <fullName evidence="4">Nucleoside hydrolase</fullName>
    </submittedName>
</protein>
<proteinExistence type="predicted"/>
<dbReference type="InterPro" id="IPR001910">
    <property type="entry name" value="Inosine/uridine_hydrolase_dom"/>
</dbReference>
<dbReference type="PANTHER" id="PTHR12304:SF4">
    <property type="entry name" value="URIDINE NUCLEOSIDASE"/>
    <property type="match status" value="1"/>
</dbReference>
<dbReference type="CDD" id="cd02651">
    <property type="entry name" value="nuc_hydro_IU_UC_XIUA"/>
    <property type="match status" value="1"/>
</dbReference>
<dbReference type="RefSeq" id="WP_205049737.1">
    <property type="nucleotide sequence ID" value="NZ_JACJKX010000003.1"/>
</dbReference>